<dbReference type="SUPFAM" id="SSF51206">
    <property type="entry name" value="cAMP-binding domain-like"/>
    <property type="match status" value="1"/>
</dbReference>
<evidence type="ECO:0000259" key="1">
    <source>
        <dbReference type="Pfam" id="PF00027"/>
    </source>
</evidence>
<dbReference type="InterPro" id="IPR018490">
    <property type="entry name" value="cNMP-bd_dom_sf"/>
</dbReference>
<dbReference type="Proteomes" id="UP000240572">
    <property type="component" value="Unassembled WGS sequence"/>
</dbReference>
<name>A0A2P8CT92_9BACT</name>
<gene>
    <name evidence="2" type="ORF">B0I18_11561</name>
</gene>
<protein>
    <submittedName>
        <fullName evidence="2">CRP-like cAMP-binding protein</fullName>
    </submittedName>
</protein>
<dbReference type="OrthoDB" id="758145at2"/>
<organism evidence="2 3">
    <name type="scientific">Taibaiella chishuiensis</name>
    <dbReference type="NCBI Taxonomy" id="1434707"/>
    <lineage>
        <taxon>Bacteria</taxon>
        <taxon>Pseudomonadati</taxon>
        <taxon>Bacteroidota</taxon>
        <taxon>Chitinophagia</taxon>
        <taxon>Chitinophagales</taxon>
        <taxon>Chitinophagaceae</taxon>
        <taxon>Taibaiella</taxon>
    </lineage>
</organism>
<dbReference type="InterPro" id="IPR000595">
    <property type="entry name" value="cNMP-bd_dom"/>
</dbReference>
<dbReference type="Gene3D" id="2.60.120.10">
    <property type="entry name" value="Jelly Rolls"/>
    <property type="match status" value="1"/>
</dbReference>
<feature type="domain" description="Cyclic nucleotide-binding" evidence="1">
    <location>
        <begin position="30"/>
        <end position="118"/>
    </location>
</feature>
<dbReference type="AlphaFoldDB" id="A0A2P8CT92"/>
<dbReference type="RefSeq" id="WP_106525337.1">
    <property type="nucleotide sequence ID" value="NZ_PYGD01000015.1"/>
</dbReference>
<evidence type="ECO:0000313" key="2">
    <source>
        <dbReference type="EMBL" id="PSK88167.1"/>
    </source>
</evidence>
<evidence type="ECO:0000313" key="3">
    <source>
        <dbReference type="Proteomes" id="UP000240572"/>
    </source>
</evidence>
<proteinExistence type="predicted"/>
<reference evidence="2 3" key="1">
    <citation type="submission" date="2018-03" db="EMBL/GenBank/DDBJ databases">
        <title>Genomic Encyclopedia of Type Strains, Phase III (KMG-III): the genomes of soil and plant-associated and newly described type strains.</title>
        <authorList>
            <person name="Whitman W."/>
        </authorList>
    </citation>
    <scope>NUCLEOTIDE SEQUENCE [LARGE SCALE GENOMIC DNA]</scope>
    <source>
        <strain evidence="2 3">CGMCC 1.12700</strain>
    </source>
</reference>
<accession>A0A2P8CT92</accession>
<keyword evidence="3" id="KW-1185">Reference proteome</keyword>
<dbReference type="CDD" id="cd00038">
    <property type="entry name" value="CAP_ED"/>
    <property type="match status" value="1"/>
</dbReference>
<comment type="caution">
    <text evidence="2">The sequence shown here is derived from an EMBL/GenBank/DDBJ whole genome shotgun (WGS) entry which is preliminary data.</text>
</comment>
<dbReference type="EMBL" id="PYGD01000015">
    <property type="protein sequence ID" value="PSK88167.1"/>
    <property type="molecule type" value="Genomic_DNA"/>
</dbReference>
<dbReference type="Pfam" id="PF00027">
    <property type="entry name" value="cNMP_binding"/>
    <property type="match status" value="1"/>
</dbReference>
<sequence length="191" mass="22458">MNAALRDYLLQVLQLPASRLDTLLALSHTVTYGKHTRIGTPGKVFDRLGYILQGAVRTFYINEEGQEISYLLQVDRDFFGDYESYITGQVSDLAIETLLQTEVLFFERRTIERLIQEDPYWMGFAKRVSDLVFLDAKRRFNELLFHNPEQRYRNLLERSPELLFKIPQKYISSYLGITPQSLSRIRKRLIN</sequence>
<dbReference type="InterPro" id="IPR014710">
    <property type="entry name" value="RmlC-like_jellyroll"/>
</dbReference>